<name>X1E573_9ZZZZ</name>
<evidence type="ECO:0000313" key="1">
    <source>
        <dbReference type="EMBL" id="GAH28411.1"/>
    </source>
</evidence>
<dbReference type="AlphaFoldDB" id="X1E573"/>
<protein>
    <submittedName>
        <fullName evidence="1">Uncharacterized protein</fullName>
    </submittedName>
</protein>
<organism evidence="1">
    <name type="scientific">marine sediment metagenome</name>
    <dbReference type="NCBI Taxonomy" id="412755"/>
    <lineage>
        <taxon>unclassified sequences</taxon>
        <taxon>metagenomes</taxon>
        <taxon>ecological metagenomes</taxon>
    </lineage>
</organism>
<dbReference type="EMBL" id="BARU01000177">
    <property type="protein sequence ID" value="GAH28411.1"/>
    <property type="molecule type" value="Genomic_DNA"/>
</dbReference>
<reference evidence="1" key="1">
    <citation type="journal article" date="2014" name="Front. Microbiol.">
        <title>High frequency of phylogenetically diverse reductive dehalogenase-homologous genes in deep subseafloor sedimentary metagenomes.</title>
        <authorList>
            <person name="Kawai M."/>
            <person name="Futagami T."/>
            <person name="Toyoda A."/>
            <person name="Takaki Y."/>
            <person name="Nishi S."/>
            <person name="Hori S."/>
            <person name="Arai W."/>
            <person name="Tsubouchi T."/>
            <person name="Morono Y."/>
            <person name="Uchiyama I."/>
            <person name="Ito T."/>
            <person name="Fujiyama A."/>
            <person name="Inagaki F."/>
            <person name="Takami H."/>
        </authorList>
    </citation>
    <scope>NUCLEOTIDE SEQUENCE</scope>
    <source>
        <strain evidence="1">Expedition CK06-06</strain>
    </source>
</reference>
<accession>X1E573</accession>
<proteinExistence type="predicted"/>
<sequence>MKNIEAAAREEKVFLKITPVRDILEEILTSYQVSLDFARDWCERFEEILEELSQRARREVFLEGVVIKLDQLRKDLLLYYLEGFQMVPLKVAATNSSPEEFFPLVGQDFDFASSILAKGFREKSSHLRDFLNATSSIRQQIYSSFDSLKNVKGKRERIRWLEDIEEGFESLRNTTGNFHFGDNPYITHERGENLSNFYDRLYHLFGEAKIDILQGEKAVKRVFFRRVKIKTEWAQRRRIEELKLKVERLLCQGVGTKKGYERISHLFSFFGSNLKRSLAFSVVVLVAFASLLSFKALGPDEVLTAIYLRWGVKERATQKVPLFSRGVRVYRFGQGMPIFPKKELFWQLPLPLVFSHKIDFNQLQKFTSYMIFAAPTDTLYKKGLKLLAGAYGGYFEVVEISFDFVPKDKEAWTKYDYDGKGTERLRREITSMVDEWRGELFDFRESP</sequence>
<feature type="non-terminal residue" evidence="1">
    <location>
        <position position="447"/>
    </location>
</feature>
<gene>
    <name evidence="1" type="ORF">S03H2_00752</name>
</gene>
<comment type="caution">
    <text evidence="1">The sequence shown here is derived from an EMBL/GenBank/DDBJ whole genome shotgun (WGS) entry which is preliminary data.</text>
</comment>